<evidence type="ECO:0000259" key="2">
    <source>
        <dbReference type="Pfam" id="PF00078"/>
    </source>
</evidence>
<sequence>MPRLNDRRTWLLLNDVPANFFRLVKEALSLRQKIVVLKQTTHFLQRCLQHRAIPNFIRKKKLHEVCGLPVDSRQRQELQLRILRTALRSKRNQLFSSLNKCMSKDLCCERYLPVCHWKKIVGESKTICDSIRSNVKRRLQNKFSRLVELEGCRDSQCQVSTSNSVDHPQTDSSGESESIPPRVTVIGGINLSEDALSVLDLGPSFAQVRSIGREVPRRVLCGLQALQDNLRRNAKLRENPRERLAGPNFPAIPFPSLYFRPQDPNPTVYVKFRLFATSVYEILRRNIHRRPTSNLTASQKRGLNELIDLVNSKTIKISVSDKGGEFVVMPRSLDIAITESHLQDVSLYRPSSENEYKRQYRRLNRVWSDIARTADLPKTVSTRLRCDLPVCPVLYVLIKTHKLPPNSLSSLNPLDFKVRPIISSVGGPTDRISWLLNLVLTQLLTFIPAHLSNTMKFLDQLRETLFRRNHVIESFDVTSLYTNVSNGDAMQATHELLNTHAGSINMYGLTVSQVMTLVKECLDCSIFRWSGRYFKQVRGLAMGQRLAPVLAIAYMSKIEKPVLDRRPVLYCRYVDDCFVACSTQKEMDKCFELLNSQADNIRFAREKPNDKWLPFLNMQVQLERGFLRTKWYRKPTSKNILVHFRSAHPRKIKRAITANMIRTAKMVSSGGQEQVESVELAKKVALFNGYPLREWHYGRPPQRKPHEPRCENSEKVPFCLPFVSDSVSLDVRMTLRKCGLDDTVRVVEVPPRNLKQRLVQNRLYDRFCTTPHCIICSNGRGGDCMTSGVIYVITCNLCGDEYIGETGRPLICRVKEHLDGLKKSRPKTPLGDHRRHHHEDIEFGVSIRVLMREPTTSARKILEAFWINAKNLKMNRKEECLAVTNELAPFLDLCGFQLPPASEVGVRTLGPTHCD</sequence>
<protein>
    <submittedName>
        <fullName evidence="5">Reverse transcriptase domain-containing protein</fullName>
    </submittedName>
</protein>
<organism evidence="4 5">
    <name type="scientific">Haemonchus contortus</name>
    <name type="common">Barber pole worm</name>
    <dbReference type="NCBI Taxonomy" id="6289"/>
    <lineage>
        <taxon>Eukaryota</taxon>
        <taxon>Metazoa</taxon>
        <taxon>Ecdysozoa</taxon>
        <taxon>Nematoda</taxon>
        <taxon>Chromadorea</taxon>
        <taxon>Rhabditida</taxon>
        <taxon>Rhabditina</taxon>
        <taxon>Rhabditomorpha</taxon>
        <taxon>Strongyloidea</taxon>
        <taxon>Trichostrongylidae</taxon>
        <taxon>Haemonchus</taxon>
    </lineage>
</organism>
<dbReference type="PANTHER" id="PTHR21301">
    <property type="entry name" value="REVERSE TRANSCRIPTASE"/>
    <property type="match status" value="1"/>
</dbReference>
<accession>A0A7I4XWI3</accession>
<dbReference type="Pfam" id="PF00078">
    <property type="entry name" value="RVT_1"/>
    <property type="match status" value="1"/>
</dbReference>
<evidence type="ECO:0000313" key="4">
    <source>
        <dbReference type="Proteomes" id="UP000025227"/>
    </source>
</evidence>
<evidence type="ECO:0000259" key="3">
    <source>
        <dbReference type="Pfam" id="PF26215"/>
    </source>
</evidence>
<dbReference type="CDD" id="cd00304">
    <property type="entry name" value="RT_like"/>
    <property type="match status" value="1"/>
</dbReference>
<dbReference type="Proteomes" id="UP000025227">
    <property type="component" value="Unplaced"/>
</dbReference>
<reference evidence="5" key="1">
    <citation type="submission" date="2020-12" db="UniProtKB">
        <authorList>
            <consortium name="WormBaseParasite"/>
        </authorList>
    </citation>
    <scope>IDENTIFICATION</scope>
    <source>
        <strain evidence="5">MHco3</strain>
    </source>
</reference>
<feature type="domain" description="Reverse transcriptase" evidence="2">
    <location>
        <begin position="469"/>
        <end position="600"/>
    </location>
</feature>
<feature type="region of interest" description="Disordered" evidence="1">
    <location>
        <begin position="158"/>
        <end position="181"/>
    </location>
</feature>
<dbReference type="OMA" id="IGFFENC"/>
<dbReference type="InterPro" id="IPR043502">
    <property type="entry name" value="DNA/RNA_pol_sf"/>
</dbReference>
<dbReference type="PANTHER" id="PTHR21301:SF10">
    <property type="entry name" value="REVERSE TRANSCRIPTASE DOMAIN-CONTAINING PROTEIN"/>
    <property type="match status" value="1"/>
</dbReference>
<dbReference type="Pfam" id="PF26215">
    <property type="entry name" value="HTH_animal"/>
    <property type="match status" value="1"/>
</dbReference>
<dbReference type="InterPro" id="IPR000477">
    <property type="entry name" value="RT_dom"/>
</dbReference>
<dbReference type="SUPFAM" id="SSF56672">
    <property type="entry name" value="DNA/RNA polymerases"/>
    <property type="match status" value="1"/>
</dbReference>
<feature type="domain" description="Helix-turn-helix" evidence="3">
    <location>
        <begin position="640"/>
        <end position="693"/>
    </location>
</feature>
<proteinExistence type="predicted"/>
<dbReference type="InterPro" id="IPR058912">
    <property type="entry name" value="HTH_animal"/>
</dbReference>
<dbReference type="WBParaSite" id="HCON_00012980-00001">
    <property type="protein sequence ID" value="HCON_00012980-00001"/>
    <property type="gene ID" value="HCON_00012980"/>
</dbReference>
<dbReference type="AlphaFoldDB" id="A0A7I4XWI3"/>
<evidence type="ECO:0000256" key="1">
    <source>
        <dbReference type="SAM" id="MobiDB-lite"/>
    </source>
</evidence>
<name>A0A7I4XWI3_HAECO</name>
<evidence type="ECO:0000313" key="5">
    <source>
        <dbReference type="WBParaSite" id="HCON_00012980-00001"/>
    </source>
</evidence>
<keyword evidence="4" id="KW-1185">Reference proteome</keyword>
<feature type="compositionally biased region" description="Polar residues" evidence="1">
    <location>
        <begin position="158"/>
        <end position="176"/>
    </location>
</feature>